<proteinExistence type="predicted"/>
<dbReference type="EMBL" id="AMCI01005050">
    <property type="protein sequence ID" value="EJW96895.1"/>
    <property type="molecule type" value="Genomic_DNA"/>
</dbReference>
<reference evidence="1" key="1">
    <citation type="journal article" date="2012" name="PLoS ONE">
        <title>Gene sets for utilization of primary and secondary nutrition supplies in the distal gut of endangered iberian lynx.</title>
        <authorList>
            <person name="Alcaide M."/>
            <person name="Messina E."/>
            <person name="Richter M."/>
            <person name="Bargiela R."/>
            <person name="Peplies J."/>
            <person name="Huws S.A."/>
            <person name="Newbold C.J."/>
            <person name="Golyshin P.N."/>
            <person name="Simon M.A."/>
            <person name="Lopez G."/>
            <person name="Yakimov M.M."/>
            <person name="Ferrer M."/>
        </authorList>
    </citation>
    <scope>NUCLEOTIDE SEQUENCE</scope>
</reference>
<dbReference type="AlphaFoldDB" id="J9CAD6"/>
<comment type="caution">
    <text evidence="1">The sequence shown here is derived from an EMBL/GenBank/DDBJ whole genome shotgun (WGS) entry which is preliminary data.</text>
</comment>
<protein>
    <submittedName>
        <fullName evidence="1">Uncharacterized protein</fullName>
    </submittedName>
</protein>
<gene>
    <name evidence="1" type="ORF">EVA_14996</name>
</gene>
<name>J9CAD6_9ZZZZ</name>
<organism evidence="1">
    <name type="scientific">gut metagenome</name>
    <dbReference type="NCBI Taxonomy" id="749906"/>
    <lineage>
        <taxon>unclassified sequences</taxon>
        <taxon>metagenomes</taxon>
        <taxon>organismal metagenomes</taxon>
    </lineage>
</organism>
<evidence type="ECO:0000313" key="1">
    <source>
        <dbReference type="EMBL" id="EJW96895.1"/>
    </source>
</evidence>
<accession>J9CAD6</accession>
<sequence>MSVLNKQITLSTYDNHFRESNHSYQEVYSAITQNCNLLI</sequence>